<dbReference type="InParanoid" id="A0A6J2VG39"/>
<protein>
    <submittedName>
        <fullName evidence="12">Dickkopf-related protein 2-like</fullName>
    </submittedName>
</protein>
<dbReference type="GO" id="GO:0039706">
    <property type="term" value="F:co-receptor binding"/>
    <property type="evidence" value="ECO:0007669"/>
    <property type="project" value="TreeGrafter"/>
</dbReference>
<dbReference type="Proteomes" id="UP000504632">
    <property type="component" value="Chromosome 5"/>
</dbReference>
<dbReference type="GO" id="GO:0048019">
    <property type="term" value="F:receptor antagonist activity"/>
    <property type="evidence" value="ECO:0007669"/>
    <property type="project" value="TreeGrafter"/>
</dbReference>
<name>A0A6J2VG39_CHACN</name>
<keyword evidence="4" id="KW-0964">Secreted</keyword>
<evidence type="ECO:0000256" key="4">
    <source>
        <dbReference type="ARBA" id="ARBA00022525"/>
    </source>
</evidence>
<accession>A0A6J2VG39</accession>
<dbReference type="Gene3D" id="2.10.80.10">
    <property type="entry name" value="Lipase, subunit A"/>
    <property type="match status" value="1"/>
</dbReference>
<proteinExistence type="inferred from homology"/>
<dbReference type="GO" id="GO:0016055">
    <property type="term" value="P:Wnt signaling pathway"/>
    <property type="evidence" value="ECO:0007669"/>
    <property type="project" value="UniProtKB-KW"/>
</dbReference>
<keyword evidence="5" id="KW-0879">Wnt signaling pathway</keyword>
<evidence type="ECO:0000259" key="9">
    <source>
        <dbReference type="Pfam" id="PF21479"/>
    </source>
</evidence>
<dbReference type="Pfam" id="PF04706">
    <property type="entry name" value="Dickkopf_N"/>
    <property type="match status" value="1"/>
</dbReference>
<dbReference type="GO" id="GO:0090090">
    <property type="term" value="P:negative regulation of canonical Wnt signaling pathway"/>
    <property type="evidence" value="ECO:0007669"/>
    <property type="project" value="TreeGrafter"/>
</dbReference>
<dbReference type="GeneID" id="115812458"/>
<organism evidence="11 12">
    <name type="scientific">Chanos chanos</name>
    <name type="common">Milkfish</name>
    <name type="synonym">Mugil chanos</name>
    <dbReference type="NCBI Taxonomy" id="29144"/>
    <lineage>
        <taxon>Eukaryota</taxon>
        <taxon>Metazoa</taxon>
        <taxon>Chordata</taxon>
        <taxon>Craniata</taxon>
        <taxon>Vertebrata</taxon>
        <taxon>Euteleostomi</taxon>
        <taxon>Actinopterygii</taxon>
        <taxon>Neopterygii</taxon>
        <taxon>Teleostei</taxon>
        <taxon>Ostariophysi</taxon>
        <taxon>Gonorynchiformes</taxon>
        <taxon>Chanidae</taxon>
        <taxon>Chanos</taxon>
    </lineage>
</organism>
<dbReference type="OrthoDB" id="4321958at2759"/>
<comment type="similarity">
    <text evidence="2">Belongs to the dickkopf family.</text>
</comment>
<reference evidence="12" key="1">
    <citation type="submission" date="2025-08" db="UniProtKB">
        <authorList>
            <consortium name="RefSeq"/>
        </authorList>
    </citation>
    <scope>IDENTIFICATION</scope>
</reference>
<keyword evidence="11" id="KW-1185">Reference proteome</keyword>
<evidence type="ECO:0000256" key="5">
    <source>
        <dbReference type="ARBA" id="ARBA00022687"/>
    </source>
</evidence>
<comment type="subcellular location">
    <subcellularLocation>
        <location evidence="1">Secreted</location>
    </subcellularLocation>
</comment>
<keyword evidence="7" id="KW-1015">Disulfide bond</keyword>
<evidence type="ECO:0000259" key="10">
    <source>
        <dbReference type="Pfam" id="PF21481"/>
    </source>
</evidence>
<dbReference type="InterPro" id="IPR006796">
    <property type="entry name" value="Dickkopf_N"/>
</dbReference>
<feature type="domain" description="Dickkopf-related protein 1/2/4 C-terminal subdomain 2" evidence="9">
    <location>
        <begin position="176"/>
        <end position="216"/>
    </location>
</feature>
<evidence type="ECO:0000256" key="3">
    <source>
        <dbReference type="ARBA" id="ARBA00022473"/>
    </source>
</evidence>
<feature type="domain" description="Dickkopf-related protein 1/2/4 C-terminal subdomain 1" evidence="10">
    <location>
        <begin position="145"/>
        <end position="173"/>
    </location>
</feature>
<evidence type="ECO:0000313" key="12">
    <source>
        <dbReference type="RefSeq" id="XP_030630798.1"/>
    </source>
</evidence>
<sequence length="243" mass="27134">MLWSEEAGAKVKININKSTSVAETSNQSDTRSTESHIGIVRKRNNTGEVYGCRADGECGRGFYCYIPRHSPSHCSPCRRRWRRCHRDTMCCPGNYCSNYMCTPLSHSVLYARIPFLDNQISPSVRGVHRRNRIRPNVKPLKGEGGDACLRSTDCAPGHCCARHLWTRVCKPELGPGEACTKALQKKGSHRVELFQRCHCSSGLICRVQKEEDTPNAFTTGATHTAMGKATAAVRARLYTCQEE</sequence>
<gene>
    <name evidence="12" type="primary">LOC115812458</name>
</gene>
<dbReference type="GO" id="GO:0005615">
    <property type="term" value="C:extracellular space"/>
    <property type="evidence" value="ECO:0007669"/>
    <property type="project" value="TreeGrafter"/>
</dbReference>
<dbReference type="InterPro" id="IPR039863">
    <property type="entry name" value="DKK1-4"/>
</dbReference>
<feature type="domain" description="Dickkopf N-terminal cysteine-rich" evidence="8">
    <location>
        <begin position="52"/>
        <end position="102"/>
    </location>
</feature>
<dbReference type="AlphaFoldDB" id="A0A6J2VG39"/>
<dbReference type="PANTHER" id="PTHR12113:SF12">
    <property type="entry name" value="DICKKOPF-RELATED PROTEIN 2"/>
    <property type="match status" value="1"/>
</dbReference>
<dbReference type="Pfam" id="PF21481">
    <property type="entry name" value="DIKK1-2-4_C-subdom1"/>
    <property type="match status" value="1"/>
</dbReference>
<evidence type="ECO:0000256" key="1">
    <source>
        <dbReference type="ARBA" id="ARBA00004613"/>
    </source>
</evidence>
<dbReference type="Pfam" id="PF21479">
    <property type="entry name" value="DIKK1-2-4_C-subdom2"/>
    <property type="match status" value="1"/>
</dbReference>
<dbReference type="PANTHER" id="PTHR12113">
    <property type="entry name" value="DICKKOPF3-LIKE 3"/>
    <property type="match status" value="1"/>
</dbReference>
<evidence type="ECO:0000256" key="2">
    <source>
        <dbReference type="ARBA" id="ARBA00010842"/>
    </source>
</evidence>
<dbReference type="InterPro" id="IPR048500">
    <property type="entry name" value="DIKK1/2/4_C-subdom1"/>
</dbReference>
<dbReference type="InterPro" id="IPR048499">
    <property type="entry name" value="DIKK1/2/4_C-subdom2"/>
</dbReference>
<dbReference type="RefSeq" id="XP_030630798.1">
    <property type="nucleotide sequence ID" value="XM_030774938.1"/>
</dbReference>
<evidence type="ECO:0000313" key="11">
    <source>
        <dbReference type="Proteomes" id="UP000504632"/>
    </source>
</evidence>
<evidence type="ECO:0000259" key="8">
    <source>
        <dbReference type="Pfam" id="PF04706"/>
    </source>
</evidence>
<keyword evidence="6" id="KW-0732">Signal</keyword>
<keyword evidence="3" id="KW-0217">Developmental protein</keyword>
<evidence type="ECO:0000256" key="6">
    <source>
        <dbReference type="ARBA" id="ARBA00022729"/>
    </source>
</evidence>
<evidence type="ECO:0000256" key="7">
    <source>
        <dbReference type="ARBA" id="ARBA00023157"/>
    </source>
</evidence>